<sequence>MTTTDSDNDEISPQRFIELQNTILDTAKNNNKLRKLPVGDRFAGTPLNKSPKFEALLEACRRGDLKTCHELIISGVNINARDRYDYTPLILASICGHFELVKLLLDYGALAERNTFQGERCIYGALTLKIRNLLLSYDFSKATDPLREWSGHINSIRSGQPPGEPDFILRIRDDSGASCGVHRMILAARSPFFRDMLAKDPGLTSWTAQGVDVDEECLHTVHKFLYLEQIPDSELSQRSNMENPAASRLLEGCKRLAQEFDLPGLEEILDARGQLNVARKAHQQQVNLAQVQMNDFFAEFIMKQKIVASENEVDSIQWSYANHALADVLLKVEYIDESPESGTEAEFELNDQLSTCEVSNRDTNSTEVIPRKEDGQQLQKYIIYPAHKAILARSPYFKRMFTSGFMEGQSSQSLHMVSMTCAPVTLEVILANLYFEKGEISLPYSLDLLYTADEILLEKLVNKAALTISSQGMVESNVWEDRTHKLGPKKKSRGGRSEAPDGIDIYEIIHAAWDLKVQRLEDFAARFFASRLEDYIDDPEFLAIIRKSAERVKDRQATDTIELLDDIRHHLKDRFRMRFQDVSLMMERDPTQAQHIQAEQTMAKTKAAIQTLSGEMAEDEFTADDMNYEFLMDRLDKLLEKTNEAVYRDKINRQNVA</sequence>
<feature type="domain" description="BTB" evidence="4">
    <location>
        <begin position="384"/>
        <end position="442"/>
    </location>
</feature>
<keyword evidence="2 3" id="KW-0040">ANK repeat</keyword>
<organism evidence="5 6">
    <name type="scientific">Ceratocystis fimbriata f. sp. platani</name>
    <dbReference type="NCBI Taxonomy" id="88771"/>
    <lineage>
        <taxon>Eukaryota</taxon>
        <taxon>Fungi</taxon>
        <taxon>Dikarya</taxon>
        <taxon>Ascomycota</taxon>
        <taxon>Pezizomycotina</taxon>
        <taxon>Sordariomycetes</taxon>
        <taxon>Hypocreomycetidae</taxon>
        <taxon>Microascales</taxon>
        <taxon>Ceratocystidaceae</taxon>
        <taxon>Ceratocystis</taxon>
    </lineage>
</organism>
<dbReference type="Gene3D" id="1.25.40.20">
    <property type="entry name" value="Ankyrin repeat-containing domain"/>
    <property type="match status" value="1"/>
</dbReference>
<evidence type="ECO:0000313" key="5">
    <source>
        <dbReference type="EMBL" id="KKF95490.1"/>
    </source>
</evidence>
<dbReference type="OrthoDB" id="684045at2759"/>
<dbReference type="InterPro" id="IPR002110">
    <property type="entry name" value="Ankyrin_rpt"/>
</dbReference>
<dbReference type="Pfam" id="PF00651">
    <property type="entry name" value="BTB"/>
    <property type="match status" value="2"/>
</dbReference>
<dbReference type="PROSITE" id="PS50088">
    <property type="entry name" value="ANK_REPEAT"/>
    <property type="match status" value="1"/>
</dbReference>
<evidence type="ECO:0000259" key="4">
    <source>
        <dbReference type="PROSITE" id="PS50097"/>
    </source>
</evidence>
<dbReference type="CDD" id="cd18186">
    <property type="entry name" value="BTB_POZ_ZBTB_KLHL-like"/>
    <property type="match status" value="1"/>
</dbReference>
<dbReference type="GO" id="GO:0000151">
    <property type="term" value="C:ubiquitin ligase complex"/>
    <property type="evidence" value="ECO:0007669"/>
    <property type="project" value="TreeGrafter"/>
</dbReference>
<dbReference type="SUPFAM" id="SSF48403">
    <property type="entry name" value="Ankyrin repeat"/>
    <property type="match status" value="1"/>
</dbReference>
<feature type="domain" description="BTB" evidence="4">
    <location>
        <begin position="165"/>
        <end position="234"/>
    </location>
</feature>
<dbReference type="InterPro" id="IPR036770">
    <property type="entry name" value="Ankyrin_rpt-contain_sf"/>
</dbReference>
<dbReference type="PANTHER" id="PTHR46231">
    <property type="entry name" value="ANKYRIN REPEAT AND BTB/POZ DOMAIN-CONTAINING PROTEIN 1"/>
    <property type="match status" value="1"/>
</dbReference>
<reference evidence="5 6" key="1">
    <citation type="submission" date="2015-04" db="EMBL/GenBank/DDBJ databases">
        <title>Genome sequence of Ceratocystis platani, a major pathogen of plane trees.</title>
        <authorList>
            <person name="Belbahri L."/>
        </authorList>
    </citation>
    <scope>NUCLEOTIDE SEQUENCE [LARGE SCALE GENOMIC DNA]</scope>
    <source>
        <strain evidence="5 6">CFO</strain>
    </source>
</reference>
<dbReference type="PANTHER" id="PTHR46231:SF1">
    <property type="entry name" value="ANKYRIN REPEAT AND BTB_POZ DOMAIN-CONTAINING PROTEIN 1"/>
    <property type="match status" value="1"/>
</dbReference>
<comment type="caution">
    <text evidence="5">The sequence shown here is derived from an EMBL/GenBank/DDBJ whole genome shotgun (WGS) entry which is preliminary data.</text>
</comment>
<dbReference type="PROSITE" id="PS50297">
    <property type="entry name" value="ANK_REP_REGION"/>
    <property type="match status" value="1"/>
</dbReference>
<name>A0A0F8B4Y9_CERFI</name>
<dbReference type="PROSITE" id="PS50097">
    <property type="entry name" value="BTB"/>
    <property type="match status" value="2"/>
</dbReference>
<dbReference type="SMART" id="SM00248">
    <property type="entry name" value="ANK"/>
    <property type="match status" value="2"/>
</dbReference>
<dbReference type="CDD" id="cd18497">
    <property type="entry name" value="BACK_ABTB1_BPOZ"/>
    <property type="match status" value="1"/>
</dbReference>
<dbReference type="GO" id="GO:0005737">
    <property type="term" value="C:cytoplasm"/>
    <property type="evidence" value="ECO:0007669"/>
    <property type="project" value="TreeGrafter"/>
</dbReference>
<dbReference type="SMART" id="SM00225">
    <property type="entry name" value="BTB"/>
    <property type="match status" value="2"/>
</dbReference>
<dbReference type="Gene3D" id="3.30.710.10">
    <property type="entry name" value="Potassium Channel Kv1.1, Chain A"/>
    <property type="match status" value="2"/>
</dbReference>
<dbReference type="InterPro" id="IPR000210">
    <property type="entry name" value="BTB/POZ_dom"/>
</dbReference>
<dbReference type="InterPro" id="IPR011333">
    <property type="entry name" value="SKP1/BTB/POZ_sf"/>
</dbReference>
<dbReference type="AlphaFoldDB" id="A0A0F8B4Y9"/>
<keyword evidence="1" id="KW-0677">Repeat</keyword>
<dbReference type="InterPro" id="IPR044515">
    <property type="entry name" value="ABTB1"/>
</dbReference>
<protein>
    <submittedName>
        <fullName evidence="5">Ankyrin repeat-containing protein</fullName>
    </submittedName>
</protein>
<evidence type="ECO:0000256" key="1">
    <source>
        <dbReference type="ARBA" id="ARBA00022737"/>
    </source>
</evidence>
<evidence type="ECO:0000313" key="6">
    <source>
        <dbReference type="Proteomes" id="UP000034841"/>
    </source>
</evidence>
<accession>A0A0F8B4Y9</accession>
<dbReference type="Pfam" id="PF13637">
    <property type="entry name" value="Ank_4"/>
    <property type="match status" value="1"/>
</dbReference>
<gene>
    <name evidence="5" type="ORF">CFO_g2136</name>
</gene>
<dbReference type="Proteomes" id="UP000034841">
    <property type="component" value="Unassembled WGS sequence"/>
</dbReference>
<feature type="repeat" description="ANK" evidence="3">
    <location>
        <begin position="84"/>
        <end position="109"/>
    </location>
</feature>
<proteinExistence type="predicted"/>
<dbReference type="SUPFAM" id="SSF54695">
    <property type="entry name" value="POZ domain"/>
    <property type="match status" value="2"/>
</dbReference>
<dbReference type="EMBL" id="LBBL01000092">
    <property type="protein sequence ID" value="KKF95490.1"/>
    <property type="molecule type" value="Genomic_DNA"/>
</dbReference>
<evidence type="ECO:0000256" key="3">
    <source>
        <dbReference type="PROSITE-ProRule" id="PRU00023"/>
    </source>
</evidence>
<evidence type="ECO:0000256" key="2">
    <source>
        <dbReference type="ARBA" id="ARBA00023043"/>
    </source>
</evidence>
<keyword evidence="6" id="KW-1185">Reference proteome</keyword>